<dbReference type="GO" id="GO:0009307">
    <property type="term" value="P:DNA restriction-modification system"/>
    <property type="evidence" value="ECO:0007669"/>
    <property type="project" value="InterPro"/>
</dbReference>
<comment type="caution">
    <text evidence="6">The sequence shown here is derived from an EMBL/GenBank/DDBJ whole genome shotgun (WGS) entry which is preliminary data.</text>
</comment>
<dbReference type="GO" id="GO:0009007">
    <property type="term" value="F:site-specific DNA-methyltransferase (adenine-specific) activity"/>
    <property type="evidence" value="ECO:0007669"/>
    <property type="project" value="UniProtKB-EC"/>
</dbReference>
<comment type="catalytic activity">
    <reaction evidence="5">
        <text>a 2'-deoxyadenosine in DNA + S-adenosyl-L-methionine = an N(6)-methyl-2'-deoxyadenosine in DNA + S-adenosyl-L-homocysteine + H(+)</text>
        <dbReference type="Rhea" id="RHEA:15197"/>
        <dbReference type="Rhea" id="RHEA-COMP:12418"/>
        <dbReference type="Rhea" id="RHEA-COMP:12419"/>
        <dbReference type="ChEBI" id="CHEBI:15378"/>
        <dbReference type="ChEBI" id="CHEBI:57856"/>
        <dbReference type="ChEBI" id="CHEBI:59789"/>
        <dbReference type="ChEBI" id="CHEBI:90615"/>
        <dbReference type="ChEBI" id="CHEBI:90616"/>
        <dbReference type="EC" id="2.1.1.72"/>
    </reaction>
</comment>
<keyword evidence="7" id="KW-1185">Reference proteome</keyword>
<reference evidence="6 7" key="1">
    <citation type="submission" date="2020-08" db="EMBL/GenBank/DDBJ databases">
        <title>Genomic Encyclopedia of Type Strains, Phase IV (KMG-IV): sequencing the most valuable type-strain genomes for metagenomic binning, comparative biology and taxonomic classification.</title>
        <authorList>
            <person name="Goeker M."/>
        </authorList>
    </citation>
    <scope>NUCLEOTIDE SEQUENCE [LARGE SCALE GENOMIC DNA]</scope>
    <source>
        <strain evidence="6 7">DSM 4731</strain>
    </source>
</reference>
<evidence type="ECO:0000256" key="1">
    <source>
        <dbReference type="ARBA" id="ARBA00011900"/>
    </source>
</evidence>
<dbReference type="GO" id="GO:0003676">
    <property type="term" value="F:nucleic acid binding"/>
    <property type="evidence" value="ECO:0007669"/>
    <property type="project" value="InterPro"/>
</dbReference>
<keyword evidence="2 6" id="KW-0489">Methyltransferase</keyword>
<dbReference type="InterPro" id="IPR029063">
    <property type="entry name" value="SAM-dependent_MTases_sf"/>
</dbReference>
<organism evidence="6 7">
    <name type="scientific">Brevundimonas aurantiaca</name>
    <dbReference type="NCBI Taxonomy" id="74316"/>
    <lineage>
        <taxon>Bacteria</taxon>
        <taxon>Pseudomonadati</taxon>
        <taxon>Pseudomonadota</taxon>
        <taxon>Alphaproteobacteria</taxon>
        <taxon>Caulobacterales</taxon>
        <taxon>Caulobacteraceae</taxon>
        <taxon>Brevundimonas</taxon>
    </lineage>
</organism>
<dbReference type="PROSITE" id="PS00092">
    <property type="entry name" value="N6_MTASE"/>
    <property type="match status" value="1"/>
</dbReference>
<evidence type="ECO:0000313" key="7">
    <source>
        <dbReference type="Proteomes" id="UP000527324"/>
    </source>
</evidence>
<dbReference type="Pfam" id="PF02086">
    <property type="entry name" value="MethyltransfD12"/>
    <property type="match status" value="1"/>
</dbReference>
<protein>
    <recommendedName>
        <fullName evidence="1">site-specific DNA-methyltransferase (adenine-specific)</fullName>
        <ecNumber evidence="1">2.1.1.72</ecNumber>
    </recommendedName>
</protein>
<proteinExistence type="predicted"/>
<dbReference type="InterPro" id="IPR002052">
    <property type="entry name" value="DNA_methylase_N6_adenine_CS"/>
</dbReference>
<dbReference type="InterPro" id="IPR012327">
    <property type="entry name" value="MeTrfase_D12"/>
</dbReference>
<keyword evidence="3 6" id="KW-0808">Transferase</keyword>
<dbReference type="Proteomes" id="UP000527324">
    <property type="component" value="Unassembled WGS sequence"/>
</dbReference>
<dbReference type="GO" id="GO:0032259">
    <property type="term" value="P:methylation"/>
    <property type="evidence" value="ECO:0007669"/>
    <property type="project" value="UniProtKB-KW"/>
</dbReference>
<evidence type="ECO:0000256" key="3">
    <source>
        <dbReference type="ARBA" id="ARBA00022679"/>
    </source>
</evidence>
<dbReference type="EC" id="2.1.1.72" evidence="1"/>
<dbReference type="RefSeq" id="WP_224764451.1">
    <property type="nucleotide sequence ID" value="NZ_CAJFZW010000057.1"/>
</dbReference>
<keyword evidence="4" id="KW-0949">S-adenosyl-L-methionine</keyword>
<evidence type="ECO:0000313" key="6">
    <source>
        <dbReference type="EMBL" id="MBB5738530.1"/>
    </source>
</evidence>
<evidence type="ECO:0000256" key="2">
    <source>
        <dbReference type="ARBA" id="ARBA00022603"/>
    </source>
</evidence>
<sequence length="380" mass="41835">MTALSDFRVVVRIGGDGDGGEGAGALPWRHESAARMIKYIGSKRALLGHVSAAVASVLPQGGRVCDLFSGTARVGHALKAKGFQLWSNDHNAYAHALATAYVQADREVWIDRAEAVLAELRAVKPEAGWFTQTFCRDARYFHPDNGARIDAVRDRIEAMELEPELKAVVLVSLMEAADRVDSTAGVQMAYMKQWAPRALKPLELRLPDILPGVGAPCRATQGDAVEMADQVEADLVYLDPPYNQHSYLANYHCWESLVLWDRPETYGIANKRVDVKTRKSAFNSRPGIGPALKSVIERVRAPNLIVSFNDEGYLSRQDLVEMLSARGRVQVVEIAHPRYVGARIGIHNPKGEKVGQVGRLRNVEHLFVVTDRPVDLSLAA</sequence>
<dbReference type="PRINTS" id="PR00505">
    <property type="entry name" value="D12N6MTFRASE"/>
</dbReference>
<accession>A0A7W9C3W1</accession>
<evidence type="ECO:0000256" key="4">
    <source>
        <dbReference type="ARBA" id="ARBA00022691"/>
    </source>
</evidence>
<evidence type="ECO:0000256" key="5">
    <source>
        <dbReference type="ARBA" id="ARBA00047942"/>
    </source>
</evidence>
<dbReference type="SUPFAM" id="SSF53335">
    <property type="entry name" value="S-adenosyl-L-methionine-dependent methyltransferases"/>
    <property type="match status" value="1"/>
</dbReference>
<dbReference type="EMBL" id="JACHOQ010000001">
    <property type="protein sequence ID" value="MBB5738530.1"/>
    <property type="molecule type" value="Genomic_DNA"/>
</dbReference>
<name>A0A7W9C3W1_9CAUL</name>
<gene>
    <name evidence="6" type="ORF">GGQ93_000221</name>
</gene>
<dbReference type="AlphaFoldDB" id="A0A7W9C3W1"/>